<comment type="caution">
    <text evidence="2">The sequence shown here is derived from an EMBL/GenBank/DDBJ whole genome shotgun (WGS) entry which is preliminary data.</text>
</comment>
<dbReference type="AlphaFoldDB" id="A0A9P4H6G4"/>
<feature type="region of interest" description="Disordered" evidence="1">
    <location>
        <begin position="98"/>
        <end position="131"/>
    </location>
</feature>
<evidence type="ECO:0000313" key="3">
    <source>
        <dbReference type="Proteomes" id="UP000799777"/>
    </source>
</evidence>
<organism evidence="2 3">
    <name type="scientific">Setomelanomma holmii</name>
    <dbReference type="NCBI Taxonomy" id="210430"/>
    <lineage>
        <taxon>Eukaryota</taxon>
        <taxon>Fungi</taxon>
        <taxon>Dikarya</taxon>
        <taxon>Ascomycota</taxon>
        <taxon>Pezizomycotina</taxon>
        <taxon>Dothideomycetes</taxon>
        <taxon>Pleosporomycetidae</taxon>
        <taxon>Pleosporales</taxon>
        <taxon>Pleosporineae</taxon>
        <taxon>Phaeosphaeriaceae</taxon>
        <taxon>Setomelanomma</taxon>
    </lineage>
</organism>
<proteinExistence type="predicted"/>
<evidence type="ECO:0000313" key="2">
    <source>
        <dbReference type="EMBL" id="KAF2029038.1"/>
    </source>
</evidence>
<feature type="compositionally biased region" description="Basic and acidic residues" evidence="1">
    <location>
        <begin position="115"/>
        <end position="129"/>
    </location>
</feature>
<dbReference type="Proteomes" id="UP000799777">
    <property type="component" value="Unassembled WGS sequence"/>
</dbReference>
<reference evidence="2" key="1">
    <citation type="journal article" date="2020" name="Stud. Mycol.">
        <title>101 Dothideomycetes genomes: a test case for predicting lifestyles and emergence of pathogens.</title>
        <authorList>
            <person name="Haridas S."/>
            <person name="Albert R."/>
            <person name="Binder M."/>
            <person name="Bloem J."/>
            <person name="Labutti K."/>
            <person name="Salamov A."/>
            <person name="Andreopoulos B."/>
            <person name="Baker S."/>
            <person name="Barry K."/>
            <person name="Bills G."/>
            <person name="Bluhm B."/>
            <person name="Cannon C."/>
            <person name="Castanera R."/>
            <person name="Culley D."/>
            <person name="Daum C."/>
            <person name="Ezra D."/>
            <person name="Gonzalez J."/>
            <person name="Henrissat B."/>
            <person name="Kuo A."/>
            <person name="Liang C."/>
            <person name="Lipzen A."/>
            <person name="Lutzoni F."/>
            <person name="Magnuson J."/>
            <person name="Mondo S."/>
            <person name="Nolan M."/>
            <person name="Ohm R."/>
            <person name="Pangilinan J."/>
            <person name="Park H.-J."/>
            <person name="Ramirez L."/>
            <person name="Alfaro M."/>
            <person name="Sun H."/>
            <person name="Tritt A."/>
            <person name="Yoshinaga Y."/>
            <person name="Zwiers L.-H."/>
            <person name="Turgeon B."/>
            <person name="Goodwin S."/>
            <person name="Spatafora J."/>
            <person name="Crous P."/>
            <person name="Grigoriev I."/>
        </authorList>
    </citation>
    <scope>NUCLEOTIDE SEQUENCE</scope>
    <source>
        <strain evidence="2">CBS 110217</strain>
    </source>
</reference>
<name>A0A9P4H6G4_9PLEO</name>
<sequence length="503" mass="54540">MGTHPTLQRFLPATTADGGQRAAAVVWRAHGNSQHLVAGLDIGYWDCFCVPPRGILERSCPGPPVSGATIQFELYRVQRATAAGGAWRVVSSLTLGGASSVRSHENPHSGPPHFTRSESRLQETGHPPEVDPSAPVWGAQHARMAVPSLHSLVKGASQKSNLYEHTTPANALLRKQLSSIWIAAELTVETIWNLGRMSSRRGHVGGFSVAYYVAAAKYSARWLVCATLYGHAVEALSGHQDLGRLQASPILCRSLDVTSHGPARSGGLPSSRRLLLHELGLHATAGFDGAICLKYYLGAHHYSQIAGQWLRFEHILHAFEGLLIRQASAAVICAARGYTCPSSAKKCAVQGTLKSQHISSVYPKLRLLPEAPLCTGLAFLQFPTTSTISGSFTRLHCLVQATNPPSRCRARGPRRPERLVYLNSATSRDGVECTSKSVKVGRIGKVNPSGYSFQIRMDELDQTSEFSNAYARRGRSTELPWIQIAPVVPDLADDADGYFNIFI</sequence>
<evidence type="ECO:0000256" key="1">
    <source>
        <dbReference type="SAM" id="MobiDB-lite"/>
    </source>
</evidence>
<protein>
    <submittedName>
        <fullName evidence="2">Uncharacterized protein</fullName>
    </submittedName>
</protein>
<accession>A0A9P4H6G4</accession>
<dbReference type="EMBL" id="ML978205">
    <property type="protein sequence ID" value="KAF2029038.1"/>
    <property type="molecule type" value="Genomic_DNA"/>
</dbReference>
<gene>
    <name evidence="2" type="ORF">EK21DRAFT_90098</name>
</gene>
<keyword evidence="3" id="KW-1185">Reference proteome</keyword>